<accession>A0A918RIP0</accession>
<sequence>MASPSRVPELIDAFVAVLQAAPGLTGVQVVDGPLVTASAASEWVFVGYDADPEGEFQTAQTSQQWAGLGAHAKNEDILLTCVVLVRPGNTDVRACRIRTFEIFAEVEAAVRANPSLGLPPPTVCGISETAFHTEQTDRGVQGRMPFTLTCTTRI</sequence>
<reference evidence="1" key="1">
    <citation type="journal article" date="2014" name="Int. J. Syst. Evol. Microbiol.">
        <title>Complete genome sequence of Corynebacterium casei LMG S-19264T (=DSM 44701T), isolated from a smear-ripened cheese.</title>
        <authorList>
            <consortium name="US DOE Joint Genome Institute (JGI-PGF)"/>
            <person name="Walter F."/>
            <person name="Albersmeier A."/>
            <person name="Kalinowski J."/>
            <person name="Ruckert C."/>
        </authorList>
    </citation>
    <scope>NUCLEOTIDE SEQUENCE</scope>
    <source>
        <strain evidence="1">JCM 5016</strain>
    </source>
</reference>
<gene>
    <name evidence="1" type="ORF">GCM10010389_46090</name>
</gene>
<proteinExistence type="predicted"/>
<dbReference type="RefSeq" id="WP_190059375.1">
    <property type="nucleotide sequence ID" value="NZ_BMWH01000020.1"/>
</dbReference>
<organism evidence="1 2">
    <name type="scientific">Streptomyces echinoruber</name>
    <dbReference type="NCBI Taxonomy" id="68898"/>
    <lineage>
        <taxon>Bacteria</taxon>
        <taxon>Bacillati</taxon>
        <taxon>Actinomycetota</taxon>
        <taxon>Actinomycetes</taxon>
        <taxon>Kitasatosporales</taxon>
        <taxon>Streptomycetaceae</taxon>
        <taxon>Streptomyces</taxon>
    </lineage>
</organism>
<dbReference type="Proteomes" id="UP000623010">
    <property type="component" value="Unassembled WGS sequence"/>
</dbReference>
<comment type="caution">
    <text evidence="1">The sequence shown here is derived from an EMBL/GenBank/DDBJ whole genome shotgun (WGS) entry which is preliminary data.</text>
</comment>
<name>A0A918RIP0_9ACTN</name>
<dbReference type="EMBL" id="BMWH01000020">
    <property type="protein sequence ID" value="GHA01498.1"/>
    <property type="molecule type" value="Genomic_DNA"/>
</dbReference>
<evidence type="ECO:0000313" key="1">
    <source>
        <dbReference type="EMBL" id="GHA01498.1"/>
    </source>
</evidence>
<dbReference type="AlphaFoldDB" id="A0A918RIP0"/>
<reference evidence="1" key="2">
    <citation type="submission" date="2020-09" db="EMBL/GenBank/DDBJ databases">
        <authorList>
            <person name="Sun Q."/>
            <person name="Ohkuma M."/>
        </authorList>
    </citation>
    <scope>NUCLEOTIDE SEQUENCE</scope>
    <source>
        <strain evidence="1">JCM 5016</strain>
    </source>
</reference>
<evidence type="ECO:0000313" key="2">
    <source>
        <dbReference type="Proteomes" id="UP000623010"/>
    </source>
</evidence>
<protein>
    <submittedName>
        <fullName evidence="1">Uncharacterized protein</fullName>
    </submittedName>
</protein>
<keyword evidence="2" id="KW-1185">Reference proteome</keyword>